<dbReference type="OrthoDB" id="2684236at2759"/>
<proteinExistence type="predicted"/>
<organism evidence="1 2">
    <name type="scientific">Fusarium langsethiae</name>
    <dbReference type="NCBI Taxonomy" id="179993"/>
    <lineage>
        <taxon>Eukaryota</taxon>
        <taxon>Fungi</taxon>
        <taxon>Dikarya</taxon>
        <taxon>Ascomycota</taxon>
        <taxon>Pezizomycotina</taxon>
        <taxon>Sordariomycetes</taxon>
        <taxon>Hypocreomycetidae</taxon>
        <taxon>Hypocreales</taxon>
        <taxon>Nectriaceae</taxon>
        <taxon>Fusarium</taxon>
    </lineage>
</organism>
<protein>
    <submittedName>
        <fullName evidence="1">Uncharacterized protein</fullName>
    </submittedName>
</protein>
<name>A0A0M9EX07_FUSLA</name>
<reference evidence="1 2" key="1">
    <citation type="submission" date="2015-04" db="EMBL/GenBank/DDBJ databases">
        <title>The draft genome sequence of Fusarium langsethiae, a T-2/HT-2 mycotoxin producer.</title>
        <authorList>
            <person name="Lysoe E."/>
            <person name="Divon H.H."/>
            <person name="Terzi V."/>
            <person name="Orru L."/>
            <person name="Lamontanara A."/>
            <person name="Kolseth A.-K."/>
            <person name="Frandsen R.J."/>
            <person name="Nielsen K."/>
            <person name="Thrane U."/>
        </authorList>
    </citation>
    <scope>NUCLEOTIDE SEQUENCE [LARGE SCALE GENOMIC DNA]</scope>
    <source>
        <strain evidence="1 2">Fl201059</strain>
    </source>
</reference>
<accession>A0A0M9EX07</accession>
<dbReference type="Proteomes" id="UP000037904">
    <property type="component" value="Unassembled WGS sequence"/>
</dbReference>
<comment type="caution">
    <text evidence="1">The sequence shown here is derived from an EMBL/GenBank/DDBJ whole genome shotgun (WGS) entry which is preliminary data.</text>
</comment>
<gene>
    <name evidence="1" type="ORF">FLAG1_05888</name>
</gene>
<sequence length="429" mass="49156">MSHMIGYNLGALHSASSELNRKINTAYYSSAPTIDKNPSIPSSSTFDHLDNLHQHNLPTPSQCAVHLELLEVFHALRIRVLDSEALDRAFNLGGPTKKVYRRKFVKGLEKWVNQEVTVRDLKWETSQDEKWRFYLGEAVRRFIVWANDYNASLASGGDKHGIYDGNGGILMTEFSSLPPVGSVNFPWTLIHKSIWSHGPIRDTWKYDSDTWEVPKGKSVFSGILLDSIIKEGDKKALSIEKVLRPAIVVKLMDNVERQRVFVKKMNAHLWIRSPALQGTLQRAVDRYENYLELFRLYPGKMLVPTLDIDLVWHTSQLSPAAYETSMKALCGRFINHDDKIAKYKLDTGSDETQTLYRTRFGLEYHVCLCWECQAIMSAVEDRDGCLQEERSSTFAEDLAARVMADIEYYRAVESARRRNHVKLPVRENN</sequence>
<dbReference type="InterPro" id="IPR009836">
    <property type="entry name" value="GRDP-like"/>
</dbReference>
<dbReference type="PANTHER" id="PTHR34365">
    <property type="entry name" value="ENOLASE (DUF1399)"/>
    <property type="match status" value="1"/>
</dbReference>
<dbReference type="Pfam" id="PF07173">
    <property type="entry name" value="GRDP-like"/>
    <property type="match status" value="1"/>
</dbReference>
<dbReference type="PANTHER" id="PTHR34365:SF7">
    <property type="entry name" value="GLYCINE-RICH DOMAIN-CONTAINING PROTEIN 1"/>
    <property type="match status" value="1"/>
</dbReference>
<dbReference type="EMBL" id="JXCE01000104">
    <property type="protein sequence ID" value="KPA41206.1"/>
    <property type="molecule type" value="Genomic_DNA"/>
</dbReference>
<evidence type="ECO:0000313" key="1">
    <source>
        <dbReference type="EMBL" id="KPA41206.1"/>
    </source>
</evidence>
<keyword evidence="2" id="KW-1185">Reference proteome</keyword>
<evidence type="ECO:0000313" key="2">
    <source>
        <dbReference type="Proteomes" id="UP000037904"/>
    </source>
</evidence>
<dbReference type="AlphaFoldDB" id="A0A0M9EX07"/>